<accession>A0ABW2MRL8</accession>
<sequence length="282" mass="32085">MKRVLITGAHGQLGRCLRDASERFVDFECTFVTKEQLDICASESLSAYFKKYTFDYCINTAAYTHVEKAEAETKEAFSINAEAVATLSEVCKINQVVLLHISTDYVFDGTKRSPYLETDSTSPVNVYGASKLKGEQQIAEILEEHYIIRTSWLYSQYRKNFYTSMLRFAEEKRELSITTAETGTPTNANDLAEICFQMLQKNPKYGIYNFSNTGEATWYDFAAAIFKYHGISSSVSLHKTDFFKTEAKRPAYSVLNTHKISQALSININNWEESLKALIEKV</sequence>
<comment type="similarity">
    <text evidence="2 6">Belongs to the dTDP-4-dehydrorhamnose reductase family.</text>
</comment>
<comment type="caution">
    <text evidence="8">The sequence shown here is derived from an EMBL/GenBank/DDBJ whole genome shotgun (WGS) entry which is preliminary data.</text>
</comment>
<dbReference type="InterPro" id="IPR036291">
    <property type="entry name" value="NAD(P)-bd_dom_sf"/>
</dbReference>
<keyword evidence="9" id="KW-1185">Reference proteome</keyword>
<comment type="function">
    <text evidence="6">Catalyzes the reduction of dTDP-6-deoxy-L-lyxo-4-hexulose to yield dTDP-L-rhamnose.</text>
</comment>
<evidence type="ECO:0000256" key="1">
    <source>
        <dbReference type="ARBA" id="ARBA00004781"/>
    </source>
</evidence>
<dbReference type="CDD" id="cd05254">
    <property type="entry name" value="dTDP_HR_like_SDR_e"/>
    <property type="match status" value="1"/>
</dbReference>
<dbReference type="NCBIfam" id="TIGR01214">
    <property type="entry name" value="rmlD"/>
    <property type="match status" value="1"/>
</dbReference>
<reference evidence="9" key="1">
    <citation type="journal article" date="2019" name="Int. J. Syst. Evol. Microbiol.">
        <title>The Global Catalogue of Microorganisms (GCM) 10K type strain sequencing project: providing services to taxonomists for standard genome sequencing and annotation.</title>
        <authorList>
            <consortium name="The Broad Institute Genomics Platform"/>
            <consortium name="The Broad Institute Genome Sequencing Center for Infectious Disease"/>
            <person name="Wu L."/>
            <person name="Ma J."/>
        </authorList>
    </citation>
    <scope>NUCLEOTIDE SEQUENCE [LARGE SCALE GENOMIC DNA]</scope>
    <source>
        <strain evidence="9">CGMCC 1.16306</strain>
    </source>
</reference>
<evidence type="ECO:0000256" key="4">
    <source>
        <dbReference type="ARBA" id="ARBA00017099"/>
    </source>
</evidence>
<feature type="domain" description="RmlD-like substrate binding" evidence="7">
    <location>
        <begin position="3"/>
        <end position="281"/>
    </location>
</feature>
<evidence type="ECO:0000259" key="7">
    <source>
        <dbReference type="Pfam" id="PF04321"/>
    </source>
</evidence>
<dbReference type="Pfam" id="PF04321">
    <property type="entry name" value="RmlD_sub_bind"/>
    <property type="match status" value="1"/>
</dbReference>
<dbReference type="GO" id="GO:0008831">
    <property type="term" value="F:dTDP-4-dehydrorhamnose reductase activity"/>
    <property type="evidence" value="ECO:0007669"/>
    <property type="project" value="UniProtKB-EC"/>
</dbReference>
<comment type="catalytic activity">
    <reaction evidence="5">
        <text>dTDP-beta-L-rhamnose + NADP(+) = dTDP-4-dehydro-beta-L-rhamnose + NADPH + H(+)</text>
        <dbReference type="Rhea" id="RHEA:21796"/>
        <dbReference type="ChEBI" id="CHEBI:15378"/>
        <dbReference type="ChEBI" id="CHEBI:57510"/>
        <dbReference type="ChEBI" id="CHEBI:57783"/>
        <dbReference type="ChEBI" id="CHEBI:58349"/>
        <dbReference type="ChEBI" id="CHEBI:62830"/>
        <dbReference type="EC" id="1.1.1.133"/>
    </reaction>
</comment>
<evidence type="ECO:0000256" key="6">
    <source>
        <dbReference type="RuleBase" id="RU364082"/>
    </source>
</evidence>
<dbReference type="SUPFAM" id="SSF51735">
    <property type="entry name" value="NAD(P)-binding Rossmann-fold domains"/>
    <property type="match status" value="1"/>
</dbReference>
<dbReference type="InterPro" id="IPR005913">
    <property type="entry name" value="dTDP_dehydrorham_reduct"/>
</dbReference>
<dbReference type="InterPro" id="IPR029903">
    <property type="entry name" value="RmlD-like-bd"/>
</dbReference>
<evidence type="ECO:0000313" key="8">
    <source>
        <dbReference type="EMBL" id="MFC7356147.1"/>
    </source>
</evidence>
<gene>
    <name evidence="8" type="primary">rfbD</name>
    <name evidence="8" type="ORF">ACFQO1_00480</name>
</gene>
<keyword evidence="6" id="KW-0521">NADP</keyword>
<organism evidence="8 9">
    <name type="scientific">Jejudonia soesokkakensis</name>
    <dbReference type="NCBI Taxonomy" id="1323432"/>
    <lineage>
        <taxon>Bacteria</taxon>
        <taxon>Pseudomonadati</taxon>
        <taxon>Bacteroidota</taxon>
        <taxon>Flavobacteriia</taxon>
        <taxon>Flavobacteriales</taxon>
        <taxon>Flavobacteriaceae</taxon>
        <taxon>Jejudonia</taxon>
    </lineage>
</organism>
<keyword evidence="6 8" id="KW-0560">Oxidoreductase</keyword>
<dbReference type="EMBL" id="JBHTBN010000001">
    <property type="protein sequence ID" value="MFC7356147.1"/>
    <property type="molecule type" value="Genomic_DNA"/>
</dbReference>
<dbReference type="RefSeq" id="WP_380215610.1">
    <property type="nucleotide sequence ID" value="NZ_JBHTBN010000001.1"/>
</dbReference>
<dbReference type="Gene3D" id="3.90.25.10">
    <property type="entry name" value="UDP-galactose 4-epimerase, domain 1"/>
    <property type="match status" value="1"/>
</dbReference>
<evidence type="ECO:0000256" key="2">
    <source>
        <dbReference type="ARBA" id="ARBA00010944"/>
    </source>
</evidence>
<evidence type="ECO:0000313" key="9">
    <source>
        <dbReference type="Proteomes" id="UP001596415"/>
    </source>
</evidence>
<dbReference type="Proteomes" id="UP001596415">
    <property type="component" value="Unassembled WGS sequence"/>
</dbReference>
<dbReference type="Gene3D" id="3.40.50.720">
    <property type="entry name" value="NAD(P)-binding Rossmann-like Domain"/>
    <property type="match status" value="1"/>
</dbReference>
<name>A0ABW2MRL8_9FLAO</name>
<protein>
    <recommendedName>
        <fullName evidence="4 6">dTDP-4-dehydrorhamnose reductase</fullName>
        <ecNumber evidence="3 6">1.1.1.133</ecNumber>
    </recommendedName>
</protein>
<dbReference type="PANTHER" id="PTHR10491:SF4">
    <property type="entry name" value="METHIONINE ADENOSYLTRANSFERASE 2 SUBUNIT BETA"/>
    <property type="match status" value="1"/>
</dbReference>
<dbReference type="EC" id="1.1.1.133" evidence="3 6"/>
<dbReference type="PANTHER" id="PTHR10491">
    <property type="entry name" value="DTDP-4-DEHYDRORHAMNOSE REDUCTASE"/>
    <property type="match status" value="1"/>
</dbReference>
<proteinExistence type="inferred from homology"/>
<evidence type="ECO:0000256" key="3">
    <source>
        <dbReference type="ARBA" id="ARBA00012929"/>
    </source>
</evidence>
<evidence type="ECO:0000256" key="5">
    <source>
        <dbReference type="ARBA" id="ARBA00048200"/>
    </source>
</evidence>
<comment type="pathway">
    <text evidence="1 6">Carbohydrate biosynthesis; dTDP-L-rhamnose biosynthesis.</text>
</comment>